<dbReference type="InterPro" id="IPR029062">
    <property type="entry name" value="Class_I_gatase-like"/>
</dbReference>
<name>A0A7C8LBV6_9FIRM</name>
<feature type="transmembrane region" description="Helical" evidence="1">
    <location>
        <begin position="374"/>
        <end position="397"/>
    </location>
</feature>
<organism evidence="2 3">
    <name type="scientific">Defluviitalea raffinosedens</name>
    <dbReference type="NCBI Taxonomy" id="1450156"/>
    <lineage>
        <taxon>Bacteria</taxon>
        <taxon>Bacillati</taxon>
        <taxon>Bacillota</taxon>
        <taxon>Clostridia</taxon>
        <taxon>Lachnospirales</taxon>
        <taxon>Defluviitaleaceae</taxon>
        <taxon>Defluviitalea</taxon>
    </lineage>
</organism>
<dbReference type="EMBL" id="WSLF01000009">
    <property type="protein sequence ID" value="KAE9633225.1"/>
    <property type="molecule type" value="Genomic_DNA"/>
</dbReference>
<evidence type="ECO:0000256" key="1">
    <source>
        <dbReference type="SAM" id="Phobius"/>
    </source>
</evidence>
<accession>A0A7C8LBV6</accession>
<keyword evidence="1" id="KW-0812">Transmembrane</keyword>
<protein>
    <recommendedName>
        <fullName evidence="4">DUF4350 domain-containing protein</fullName>
    </recommendedName>
</protein>
<reference evidence="2 3" key="1">
    <citation type="submission" date="2019-12" db="EMBL/GenBank/DDBJ databases">
        <title>Defluviitalea raffinosedens, isolated from a biogas fermenter, genome sequencing and characterization.</title>
        <authorList>
            <person name="Rettenmaier R."/>
            <person name="Schneider M."/>
            <person name="Neuhaus K."/>
            <person name="Liebl W."/>
            <person name="Zverlov V."/>
        </authorList>
    </citation>
    <scope>NUCLEOTIDE SEQUENCE [LARGE SCALE GENOMIC DNA]</scope>
    <source>
        <strain evidence="2 3">249c-K6</strain>
    </source>
</reference>
<proteinExistence type="predicted"/>
<evidence type="ECO:0008006" key="4">
    <source>
        <dbReference type="Google" id="ProtNLM"/>
    </source>
</evidence>
<keyword evidence="1" id="KW-1133">Transmembrane helix</keyword>
<dbReference type="OrthoDB" id="137965at2"/>
<dbReference type="Proteomes" id="UP000483018">
    <property type="component" value="Unassembled WGS sequence"/>
</dbReference>
<comment type="caution">
    <text evidence="2">The sequence shown here is derived from an EMBL/GenBank/DDBJ whole genome shotgun (WGS) entry which is preliminary data.</text>
</comment>
<sequence>MFFGRRSKEKQRKLAAFLAFLIVIAMILSIILPFVTYAAETEDIIIKGEIGFNNKYKVGGTTPITIEITNNGEDFKGEVQVKILKEEYNNVTDYIVYAKDIELPRGSTKKFDMVVTTSNMQRYFNIELTDGKKSIAKKTIYATAFPPESRFVGVLSEDPQSLKYLKNVGFGEVIGNKLIELDENNFPTDINILNDFETVFINNFDTSKLSKEQINIMNQWVQSGGILILGTGPNSDKVLKGLGSEIASVVNKGITHTTDFTEMEQLGEKTLDSGQPLQIALLDIKNGEDILFSGNLPITTLIHEETGSVIIHHFDLGINPFAQWDGNRYMLTELYIKHIPVFAQTSNTSDSYDYDPYLNPYTLRLFPRQQQTGLVIGVLIIISVYIILVGPILYWILKVKDKREYGWFIIPILAFAFSGGIYLLSYKTIFNAPVGSSIGIVRLNTGETTSSLSISAGFFTPDTGESKITFAENIQPRVSYVDSSWDFRNRVINNGIKTEVISAKIRIGNANELIFYNDQSWAMNTVTASHTVNFAGPINASLTFKDNNLIGTIENHLGFDLETCILVVGDHYYYLDTLKNDDAMYIEKQISSRAKYRYEALDEIFGSVYDINAMNKKWGRELSKEEIHRLIQRREIFVNSNDRYHITTNSFNAQNIYGNNESTIVLYGYSEESLFGDVKINDKEIRNYNQNLFIIPLEIDYSKADQIEIPYGIIKPYITGNLGFSVEEYDQSIYIHSSGSLDLTYSIDPSIKLDEFQIQFMKSSSVDGSYIFNNESGIWEELSILPYEENVQKYRNSEGQIQIRFDVLVDDQKDNRMEIPKLRLKGDKQ</sequence>
<keyword evidence="1" id="KW-0472">Membrane</keyword>
<dbReference type="AlphaFoldDB" id="A0A7C8LBV6"/>
<feature type="transmembrane region" description="Helical" evidence="1">
    <location>
        <begin position="404"/>
        <end position="424"/>
    </location>
</feature>
<dbReference type="SUPFAM" id="SSF52317">
    <property type="entry name" value="Class I glutamine amidotransferase-like"/>
    <property type="match status" value="1"/>
</dbReference>
<keyword evidence="3" id="KW-1185">Reference proteome</keyword>
<dbReference type="Gene3D" id="3.40.50.880">
    <property type="match status" value="1"/>
</dbReference>
<evidence type="ECO:0000313" key="2">
    <source>
        <dbReference type="EMBL" id="KAE9633225.1"/>
    </source>
</evidence>
<dbReference type="RefSeq" id="WP_158740991.1">
    <property type="nucleotide sequence ID" value="NZ_WSLF01000009.1"/>
</dbReference>
<gene>
    <name evidence="2" type="ORF">GND95_10170</name>
</gene>
<evidence type="ECO:0000313" key="3">
    <source>
        <dbReference type="Proteomes" id="UP000483018"/>
    </source>
</evidence>